<evidence type="ECO:0000313" key="2">
    <source>
        <dbReference type="Proteomes" id="UP000295706"/>
    </source>
</evidence>
<dbReference type="Proteomes" id="UP000295706">
    <property type="component" value="Unassembled WGS sequence"/>
</dbReference>
<reference evidence="1 2" key="1">
    <citation type="submission" date="2019-02" db="EMBL/GenBank/DDBJ databases">
        <title>Arundinibacter roseus gen. nov., sp. nov., a new member of the family Cytophagaceae.</title>
        <authorList>
            <person name="Szuroczki S."/>
            <person name="Khayer B."/>
            <person name="Sproer C."/>
            <person name="Toumi M."/>
            <person name="Szabo A."/>
            <person name="Felfoldi T."/>
            <person name="Schumann P."/>
            <person name="Toth E."/>
        </authorList>
    </citation>
    <scope>NUCLEOTIDE SEQUENCE [LARGE SCALE GENOMIC DNA]</scope>
    <source>
        <strain evidence="1 2">DMA-k-7a</strain>
    </source>
</reference>
<dbReference type="RefSeq" id="WP_132120448.1">
    <property type="nucleotide sequence ID" value="NZ_SMJU01000012.1"/>
</dbReference>
<name>A0A4R4K4J2_9BACT</name>
<accession>A0A4R4K4J2</accession>
<comment type="caution">
    <text evidence="1">The sequence shown here is derived from an EMBL/GenBank/DDBJ whole genome shotgun (WGS) entry which is preliminary data.</text>
</comment>
<organism evidence="1 2">
    <name type="scientific">Arundinibacter roseus</name>
    <dbReference type="NCBI Taxonomy" id="2070510"/>
    <lineage>
        <taxon>Bacteria</taxon>
        <taxon>Pseudomonadati</taxon>
        <taxon>Bacteroidota</taxon>
        <taxon>Cytophagia</taxon>
        <taxon>Cytophagales</taxon>
        <taxon>Spirosomataceae</taxon>
        <taxon>Arundinibacter</taxon>
    </lineage>
</organism>
<proteinExistence type="predicted"/>
<dbReference type="OrthoDB" id="1163786at2"/>
<evidence type="ECO:0000313" key="1">
    <source>
        <dbReference type="EMBL" id="TDB62374.1"/>
    </source>
</evidence>
<sequence>MKEYKVESRIYYSKFTFNINHIIEKSTPEFQALLDSYAQQGWTLNSTTSTSFGSAMYFYFYFERDIPA</sequence>
<gene>
    <name evidence="1" type="ORF">EZE20_18505</name>
</gene>
<dbReference type="AlphaFoldDB" id="A0A4R4K4J2"/>
<keyword evidence="2" id="KW-1185">Reference proteome</keyword>
<protein>
    <submittedName>
        <fullName evidence="1">DUF4177 domain-containing protein</fullName>
    </submittedName>
</protein>
<dbReference type="EMBL" id="SMJU01000012">
    <property type="protein sequence ID" value="TDB62374.1"/>
    <property type="molecule type" value="Genomic_DNA"/>
</dbReference>